<dbReference type="InterPro" id="IPR009000">
    <property type="entry name" value="Transl_B-barrel_sf"/>
</dbReference>
<evidence type="ECO:0000256" key="14">
    <source>
        <dbReference type="ARBA" id="ARBA00023146"/>
    </source>
</evidence>
<evidence type="ECO:0000256" key="5">
    <source>
        <dbReference type="ARBA" id="ARBA00017959"/>
    </source>
</evidence>
<keyword evidence="8" id="KW-0479">Metal-binding</keyword>
<evidence type="ECO:0000256" key="12">
    <source>
        <dbReference type="ARBA" id="ARBA00022884"/>
    </source>
</evidence>
<evidence type="ECO:0000256" key="15">
    <source>
        <dbReference type="ARBA" id="ARBA00032577"/>
    </source>
</evidence>
<dbReference type="Pfam" id="PF02272">
    <property type="entry name" value="DHHA1"/>
    <property type="match status" value="1"/>
</dbReference>
<dbReference type="Gene3D" id="3.10.310.40">
    <property type="match status" value="1"/>
</dbReference>
<keyword evidence="19" id="KW-1185">Reference proteome</keyword>
<keyword evidence="9" id="KW-0547">Nucleotide-binding</keyword>
<dbReference type="GO" id="GO:0004813">
    <property type="term" value="F:alanine-tRNA ligase activity"/>
    <property type="evidence" value="ECO:0007669"/>
    <property type="project" value="UniProtKB-EC"/>
</dbReference>
<dbReference type="SUPFAM" id="SSF50447">
    <property type="entry name" value="Translation proteins"/>
    <property type="match status" value="1"/>
</dbReference>
<comment type="similarity">
    <text evidence="3">Belongs to the class-II aminoacyl-tRNA synthetase family.</text>
</comment>
<dbReference type="PANTHER" id="PTHR43462:SF1">
    <property type="entry name" value="ALANYL-TRNA EDITING PROTEIN AARSD1"/>
    <property type="match status" value="1"/>
</dbReference>
<dbReference type="EC" id="6.1.1.7" evidence="4"/>
<protein>
    <recommendedName>
        <fullName evidence="5">Alanine--tRNA ligase</fullName>
        <ecNumber evidence="4">6.1.1.7</ecNumber>
    </recommendedName>
    <alternativeName>
        <fullName evidence="15">Alanyl-tRNA synthetase</fullName>
    </alternativeName>
</protein>
<dbReference type="GO" id="GO:0046872">
    <property type="term" value="F:metal ion binding"/>
    <property type="evidence" value="ECO:0007669"/>
    <property type="project" value="UniProtKB-KW"/>
</dbReference>
<evidence type="ECO:0000256" key="3">
    <source>
        <dbReference type="ARBA" id="ARBA00008226"/>
    </source>
</evidence>
<dbReference type="Gene3D" id="2.40.30.130">
    <property type="match status" value="1"/>
</dbReference>
<evidence type="ECO:0000256" key="11">
    <source>
        <dbReference type="ARBA" id="ARBA00022840"/>
    </source>
</evidence>
<evidence type="ECO:0000256" key="7">
    <source>
        <dbReference type="ARBA" id="ARBA00022598"/>
    </source>
</evidence>
<evidence type="ECO:0000256" key="16">
    <source>
        <dbReference type="SAM" id="Coils"/>
    </source>
</evidence>
<dbReference type="STRING" id="126156.SAMN05421670_3269"/>
<dbReference type="RefSeq" id="WP_093537930.1">
    <property type="nucleotide sequence ID" value="NZ_FOXU01000007.1"/>
</dbReference>
<proteinExistence type="inferred from homology"/>
<dbReference type="Pfam" id="PF07973">
    <property type="entry name" value="tRNA_SAD"/>
    <property type="match status" value="1"/>
</dbReference>
<evidence type="ECO:0000256" key="10">
    <source>
        <dbReference type="ARBA" id="ARBA00022833"/>
    </source>
</evidence>
<keyword evidence="11" id="KW-0067">ATP-binding</keyword>
<dbReference type="EMBL" id="FOXU01000007">
    <property type="protein sequence ID" value="SFQ66273.1"/>
    <property type="molecule type" value="Genomic_DNA"/>
</dbReference>
<organism evidence="18 19">
    <name type="scientific">Psychrobacillus psychrotolerans</name>
    <dbReference type="NCBI Taxonomy" id="126156"/>
    <lineage>
        <taxon>Bacteria</taxon>
        <taxon>Bacillati</taxon>
        <taxon>Bacillota</taxon>
        <taxon>Bacilli</taxon>
        <taxon>Bacillales</taxon>
        <taxon>Bacillaceae</taxon>
        <taxon>Psychrobacillus</taxon>
    </lineage>
</organism>
<dbReference type="InterPro" id="IPR012947">
    <property type="entry name" value="tRNA_SAD"/>
</dbReference>
<dbReference type="GO" id="GO:0006419">
    <property type="term" value="P:alanyl-tRNA aminoacylation"/>
    <property type="evidence" value="ECO:0007669"/>
    <property type="project" value="InterPro"/>
</dbReference>
<dbReference type="GO" id="GO:0002161">
    <property type="term" value="F:aminoacyl-tRNA deacylase activity"/>
    <property type="evidence" value="ECO:0007669"/>
    <property type="project" value="UniProtKB-ARBA"/>
</dbReference>
<feature type="coiled-coil region" evidence="16">
    <location>
        <begin position="249"/>
        <end position="283"/>
    </location>
</feature>
<dbReference type="GO" id="GO:0000049">
    <property type="term" value="F:tRNA binding"/>
    <property type="evidence" value="ECO:0007669"/>
    <property type="project" value="UniProtKB-KW"/>
</dbReference>
<evidence type="ECO:0000256" key="8">
    <source>
        <dbReference type="ARBA" id="ARBA00022723"/>
    </source>
</evidence>
<dbReference type="InterPro" id="IPR018165">
    <property type="entry name" value="Ala-tRNA-synth_IIc_core"/>
</dbReference>
<dbReference type="InterPro" id="IPR051335">
    <property type="entry name" value="Alanyl-tRNA_Editing_Enzymes"/>
</dbReference>
<evidence type="ECO:0000313" key="19">
    <source>
        <dbReference type="Proteomes" id="UP000198734"/>
    </source>
</evidence>
<name>A0A1I6ACC8_9BACI</name>
<dbReference type="OrthoDB" id="9812949at2"/>
<keyword evidence="10" id="KW-0862">Zinc</keyword>
<dbReference type="PANTHER" id="PTHR43462">
    <property type="entry name" value="ALANYL-TRNA EDITING PROTEIN"/>
    <property type="match status" value="1"/>
</dbReference>
<accession>A0A1I6ACC8</accession>
<keyword evidence="6" id="KW-0820">tRNA-binding</keyword>
<dbReference type="SMART" id="SM00863">
    <property type="entry name" value="tRNA_SAD"/>
    <property type="match status" value="1"/>
</dbReference>
<dbReference type="InterPro" id="IPR018164">
    <property type="entry name" value="Ala-tRNA-synth_IIc_N"/>
</dbReference>
<evidence type="ECO:0000256" key="4">
    <source>
        <dbReference type="ARBA" id="ARBA00013168"/>
    </source>
</evidence>
<keyword evidence="16" id="KW-0175">Coiled coil</keyword>
<evidence type="ECO:0000256" key="13">
    <source>
        <dbReference type="ARBA" id="ARBA00022917"/>
    </source>
</evidence>
<dbReference type="SUPFAM" id="SSF55186">
    <property type="entry name" value="ThrRS/AlaRS common domain"/>
    <property type="match status" value="1"/>
</dbReference>
<dbReference type="Pfam" id="PF01411">
    <property type="entry name" value="tRNA-synt_2c"/>
    <property type="match status" value="1"/>
</dbReference>
<dbReference type="InterPro" id="IPR018163">
    <property type="entry name" value="Thr/Ala-tRNA-synth_IIc_edit"/>
</dbReference>
<comment type="cofactor">
    <cofactor evidence="1">
        <name>Zn(2+)</name>
        <dbReference type="ChEBI" id="CHEBI:29105"/>
    </cofactor>
</comment>
<feature type="domain" description="Alanyl-transfer RNA synthetases family profile" evidence="17">
    <location>
        <begin position="1"/>
        <end position="233"/>
    </location>
</feature>
<evidence type="ECO:0000313" key="18">
    <source>
        <dbReference type="EMBL" id="SFQ66273.1"/>
    </source>
</evidence>
<evidence type="ECO:0000256" key="9">
    <source>
        <dbReference type="ARBA" id="ARBA00022741"/>
    </source>
</evidence>
<dbReference type="AlphaFoldDB" id="A0A1I6ACC8"/>
<dbReference type="GO" id="GO:0005737">
    <property type="term" value="C:cytoplasm"/>
    <property type="evidence" value="ECO:0007669"/>
    <property type="project" value="UniProtKB-SubCell"/>
</dbReference>
<keyword evidence="13" id="KW-0648">Protein biosynthesis</keyword>
<reference evidence="19" key="1">
    <citation type="submission" date="2016-10" db="EMBL/GenBank/DDBJ databases">
        <authorList>
            <person name="Varghese N."/>
            <person name="Submissions S."/>
        </authorList>
    </citation>
    <scope>NUCLEOTIDE SEQUENCE [LARGE SCALE GENOMIC DNA]</scope>
    <source>
        <strain evidence="19">DSM 11706</strain>
    </source>
</reference>
<evidence type="ECO:0000256" key="6">
    <source>
        <dbReference type="ARBA" id="ARBA00022555"/>
    </source>
</evidence>
<comment type="subcellular location">
    <subcellularLocation>
        <location evidence="2">Cytoplasm</location>
    </subcellularLocation>
</comment>
<keyword evidence="14 18" id="KW-0030">Aminoacyl-tRNA synthetase</keyword>
<dbReference type="GO" id="GO:0005524">
    <property type="term" value="F:ATP binding"/>
    <property type="evidence" value="ECO:0007669"/>
    <property type="project" value="UniProtKB-KW"/>
</dbReference>
<dbReference type="InterPro" id="IPR003156">
    <property type="entry name" value="DHHA1_dom"/>
</dbReference>
<evidence type="ECO:0000256" key="2">
    <source>
        <dbReference type="ARBA" id="ARBA00004496"/>
    </source>
</evidence>
<evidence type="ECO:0000259" key="17">
    <source>
        <dbReference type="PROSITE" id="PS50860"/>
    </source>
</evidence>
<sequence length="390" mass="43862">MTNKLYYENPNIQSFHAKVIEQQQDYVVLSKTAFYPTGGGQPHDLGLLNDVEVTNVEIVDGEIRHFINNPLPENTLEVKGQLDWKRRFDHMQQHAGQHILSAAFEQLFGFQTVSFHLGKDTVTIDLNAAEVTEAQLIEVELSANQVILENHPIETKWITEEELSNFHLRKATSVKENIRLVIIPDYDYNACGGTHPSSTGQVRAIKILQTEKQKKLVRVEFICGERILTHLHRKHQVLVNLVSTLSTPEDKIINAAKNLLAQNSALEKEIKDLSNSLLTYKARELRENSDGTTITCILENRSMQELQKLAKLVIQDTPQSMCILVSHNDDKLQIVVAKGSNVVQSMKDLITHILPFIHGKGGGNENMAQGGGDKIITSEQLIEIAKSYIH</sequence>
<keyword evidence="7" id="KW-0436">Ligase</keyword>
<dbReference type="Gene3D" id="3.30.980.10">
    <property type="entry name" value="Threonyl-trna Synthetase, Chain A, domain 2"/>
    <property type="match status" value="1"/>
</dbReference>
<dbReference type="Proteomes" id="UP000198734">
    <property type="component" value="Unassembled WGS sequence"/>
</dbReference>
<dbReference type="FunFam" id="3.10.310.40:FF:000001">
    <property type="entry name" value="Alanine--tRNA ligase"/>
    <property type="match status" value="1"/>
</dbReference>
<dbReference type="PROSITE" id="PS50860">
    <property type="entry name" value="AA_TRNA_LIGASE_II_ALA"/>
    <property type="match status" value="1"/>
</dbReference>
<evidence type="ECO:0000256" key="1">
    <source>
        <dbReference type="ARBA" id="ARBA00001947"/>
    </source>
</evidence>
<keyword evidence="12" id="KW-0694">RNA-binding</keyword>
<gene>
    <name evidence="18" type="ORF">SAMN05421670_3269</name>
</gene>